<dbReference type="AlphaFoldDB" id="X0VSI2"/>
<dbReference type="InterPro" id="IPR001845">
    <property type="entry name" value="HTH_ArsR_DNA-bd_dom"/>
</dbReference>
<dbReference type="SMART" id="SM00418">
    <property type="entry name" value="HTH_ARSR"/>
    <property type="match status" value="1"/>
</dbReference>
<sequence>FALLGDETRRKIIFLLRDSELTVREIASKLELTTQNIYHHMGRLQEAGLVQVIYERQAGHLIERFYTVTADTFIYYEDRMEERDFQSSFDVLNGLNELGIGVEVSEENAERLSKLQKARIRTPGAPSVENGICTSCSFSGYFMKFGPMNPMLLSRILQYANLIEMSDEEFEASLELMRELRGFLISSRS</sequence>
<evidence type="ECO:0000259" key="4">
    <source>
        <dbReference type="PROSITE" id="PS50987"/>
    </source>
</evidence>
<organism evidence="5">
    <name type="scientific">marine sediment metagenome</name>
    <dbReference type="NCBI Taxonomy" id="412755"/>
    <lineage>
        <taxon>unclassified sequences</taxon>
        <taxon>metagenomes</taxon>
        <taxon>ecological metagenomes</taxon>
    </lineage>
</organism>
<keyword evidence="2" id="KW-0238">DNA-binding</keyword>
<gene>
    <name evidence="5" type="ORF">S01H1_53095</name>
</gene>
<dbReference type="GO" id="GO:0003700">
    <property type="term" value="F:DNA-binding transcription factor activity"/>
    <property type="evidence" value="ECO:0007669"/>
    <property type="project" value="InterPro"/>
</dbReference>
<dbReference type="PANTHER" id="PTHR33154">
    <property type="entry name" value="TRANSCRIPTIONAL REGULATOR, ARSR FAMILY"/>
    <property type="match status" value="1"/>
</dbReference>
<keyword evidence="3" id="KW-0804">Transcription</keyword>
<accession>X0VSI2</accession>
<reference evidence="5" key="1">
    <citation type="journal article" date="2014" name="Front. Microbiol.">
        <title>High frequency of phylogenetically diverse reductive dehalogenase-homologous genes in deep subseafloor sedimentary metagenomes.</title>
        <authorList>
            <person name="Kawai M."/>
            <person name="Futagami T."/>
            <person name="Toyoda A."/>
            <person name="Takaki Y."/>
            <person name="Nishi S."/>
            <person name="Hori S."/>
            <person name="Arai W."/>
            <person name="Tsubouchi T."/>
            <person name="Morono Y."/>
            <person name="Uchiyama I."/>
            <person name="Ito T."/>
            <person name="Fujiyama A."/>
            <person name="Inagaki F."/>
            <person name="Takami H."/>
        </authorList>
    </citation>
    <scope>NUCLEOTIDE SEQUENCE</scope>
    <source>
        <strain evidence="5">Expedition CK06-06</strain>
    </source>
</reference>
<protein>
    <recommendedName>
        <fullName evidence="4">HTH arsR-type domain-containing protein</fullName>
    </recommendedName>
</protein>
<evidence type="ECO:0000256" key="1">
    <source>
        <dbReference type="ARBA" id="ARBA00023015"/>
    </source>
</evidence>
<dbReference type="InterPro" id="IPR011991">
    <property type="entry name" value="ArsR-like_HTH"/>
</dbReference>
<dbReference type="InterPro" id="IPR036390">
    <property type="entry name" value="WH_DNA-bd_sf"/>
</dbReference>
<dbReference type="PROSITE" id="PS50987">
    <property type="entry name" value="HTH_ARSR_2"/>
    <property type="match status" value="1"/>
</dbReference>
<feature type="non-terminal residue" evidence="5">
    <location>
        <position position="1"/>
    </location>
</feature>
<dbReference type="InterPro" id="IPR036388">
    <property type="entry name" value="WH-like_DNA-bd_sf"/>
</dbReference>
<dbReference type="PANTHER" id="PTHR33154:SF33">
    <property type="entry name" value="TRANSCRIPTIONAL REPRESSOR SDPR"/>
    <property type="match status" value="1"/>
</dbReference>
<evidence type="ECO:0000256" key="3">
    <source>
        <dbReference type="ARBA" id="ARBA00023163"/>
    </source>
</evidence>
<dbReference type="SUPFAM" id="SSF46785">
    <property type="entry name" value="Winged helix' DNA-binding domain"/>
    <property type="match status" value="1"/>
</dbReference>
<dbReference type="InterPro" id="IPR051081">
    <property type="entry name" value="HTH_MetalResp_TranReg"/>
</dbReference>
<name>X0VSI2_9ZZZZ</name>
<dbReference type="Pfam" id="PF01022">
    <property type="entry name" value="HTH_5"/>
    <property type="match status" value="1"/>
</dbReference>
<dbReference type="CDD" id="cd00090">
    <property type="entry name" value="HTH_ARSR"/>
    <property type="match status" value="1"/>
</dbReference>
<evidence type="ECO:0000313" key="5">
    <source>
        <dbReference type="EMBL" id="GAG21394.1"/>
    </source>
</evidence>
<dbReference type="EMBL" id="BARS01034362">
    <property type="protein sequence ID" value="GAG21394.1"/>
    <property type="molecule type" value="Genomic_DNA"/>
</dbReference>
<keyword evidence="1" id="KW-0805">Transcription regulation</keyword>
<dbReference type="GO" id="GO:0003677">
    <property type="term" value="F:DNA binding"/>
    <property type="evidence" value="ECO:0007669"/>
    <property type="project" value="UniProtKB-KW"/>
</dbReference>
<evidence type="ECO:0000256" key="2">
    <source>
        <dbReference type="ARBA" id="ARBA00023125"/>
    </source>
</evidence>
<dbReference type="Gene3D" id="1.10.10.10">
    <property type="entry name" value="Winged helix-like DNA-binding domain superfamily/Winged helix DNA-binding domain"/>
    <property type="match status" value="1"/>
</dbReference>
<dbReference type="PRINTS" id="PR00778">
    <property type="entry name" value="HTHARSR"/>
</dbReference>
<proteinExistence type="predicted"/>
<comment type="caution">
    <text evidence="5">The sequence shown here is derived from an EMBL/GenBank/DDBJ whole genome shotgun (WGS) entry which is preliminary data.</text>
</comment>
<feature type="domain" description="HTH arsR-type" evidence="4">
    <location>
        <begin position="1"/>
        <end position="83"/>
    </location>
</feature>